<dbReference type="PANTHER" id="PTHR48016">
    <property type="entry name" value="MAP KINASE KINASE KINASE SSK2-RELATED-RELATED"/>
    <property type="match status" value="1"/>
</dbReference>
<evidence type="ECO:0000256" key="8">
    <source>
        <dbReference type="PROSITE-ProRule" id="PRU10141"/>
    </source>
</evidence>
<evidence type="ECO:0000256" key="3">
    <source>
        <dbReference type="ARBA" id="ARBA00022723"/>
    </source>
</evidence>
<dbReference type="SUPFAM" id="SSF57889">
    <property type="entry name" value="Cysteine-rich domain"/>
    <property type="match status" value="1"/>
</dbReference>
<dbReference type="InterPro" id="IPR046349">
    <property type="entry name" value="C1-like_sf"/>
</dbReference>
<dbReference type="InterPro" id="IPR001245">
    <property type="entry name" value="Ser-Thr/Tyr_kinase_cat_dom"/>
</dbReference>
<feature type="compositionally biased region" description="Polar residues" evidence="9">
    <location>
        <begin position="685"/>
        <end position="700"/>
    </location>
</feature>
<evidence type="ECO:0000313" key="12">
    <source>
        <dbReference type="EMBL" id="OMH80836.1"/>
    </source>
</evidence>
<gene>
    <name evidence="12" type="ORF">AX774_g5720</name>
</gene>
<dbReference type="EMBL" id="LSSK01001067">
    <property type="protein sequence ID" value="OMH80836.1"/>
    <property type="molecule type" value="Genomic_DNA"/>
</dbReference>
<dbReference type="PROSITE" id="PS50011">
    <property type="entry name" value="PROTEIN_KINASE_DOM"/>
    <property type="match status" value="1"/>
</dbReference>
<dbReference type="GO" id="GO:0046872">
    <property type="term" value="F:metal ion binding"/>
    <property type="evidence" value="ECO:0007669"/>
    <property type="project" value="UniProtKB-KW"/>
</dbReference>
<dbReference type="Proteomes" id="UP000188320">
    <property type="component" value="Unassembled WGS sequence"/>
</dbReference>
<evidence type="ECO:0000256" key="7">
    <source>
        <dbReference type="ARBA" id="ARBA00022840"/>
    </source>
</evidence>
<dbReference type="PROSITE" id="PS50081">
    <property type="entry name" value="ZF_DAG_PE_2"/>
    <property type="match status" value="1"/>
</dbReference>
<dbReference type="InterPro" id="IPR017441">
    <property type="entry name" value="Protein_kinase_ATP_BS"/>
</dbReference>
<dbReference type="InterPro" id="IPR050538">
    <property type="entry name" value="MAP_kinase_kinase_kinase"/>
</dbReference>
<dbReference type="AlphaFoldDB" id="A0A1R1PIQ3"/>
<evidence type="ECO:0000256" key="4">
    <source>
        <dbReference type="ARBA" id="ARBA00022741"/>
    </source>
</evidence>
<dbReference type="PANTHER" id="PTHR48016:SF4">
    <property type="entry name" value="PROTEIN KINASE DOMAIN-CONTAINING PROTEIN"/>
    <property type="match status" value="1"/>
</dbReference>
<dbReference type="SMART" id="SM00220">
    <property type="entry name" value="S_TKc"/>
    <property type="match status" value="1"/>
</dbReference>
<evidence type="ECO:0000256" key="9">
    <source>
        <dbReference type="SAM" id="MobiDB-lite"/>
    </source>
</evidence>
<dbReference type="SUPFAM" id="SSF56112">
    <property type="entry name" value="Protein kinase-like (PK-like)"/>
    <property type="match status" value="1"/>
</dbReference>
<organism evidence="12 13">
    <name type="scientific">Zancudomyces culisetae</name>
    <name type="common">Gut fungus</name>
    <name type="synonym">Smittium culisetae</name>
    <dbReference type="NCBI Taxonomy" id="1213189"/>
    <lineage>
        <taxon>Eukaryota</taxon>
        <taxon>Fungi</taxon>
        <taxon>Fungi incertae sedis</taxon>
        <taxon>Zoopagomycota</taxon>
        <taxon>Kickxellomycotina</taxon>
        <taxon>Harpellomycetes</taxon>
        <taxon>Harpellales</taxon>
        <taxon>Legeriomycetaceae</taxon>
        <taxon>Zancudomyces</taxon>
    </lineage>
</organism>
<keyword evidence="13" id="KW-1185">Reference proteome</keyword>
<keyword evidence="5" id="KW-0418">Kinase</keyword>
<evidence type="ECO:0000259" key="11">
    <source>
        <dbReference type="PROSITE" id="PS50081"/>
    </source>
</evidence>
<dbReference type="Gene3D" id="3.30.60.20">
    <property type="match status" value="1"/>
</dbReference>
<feature type="domain" description="Phorbol-ester/DAG-type" evidence="11">
    <location>
        <begin position="711"/>
        <end position="759"/>
    </location>
</feature>
<dbReference type="InterPro" id="IPR000719">
    <property type="entry name" value="Prot_kinase_dom"/>
</dbReference>
<dbReference type="InterPro" id="IPR036872">
    <property type="entry name" value="CH_dom_sf"/>
</dbReference>
<evidence type="ECO:0000256" key="1">
    <source>
        <dbReference type="ARBA" id="ARBA00022527"/>
    </source>
</evidence>
<dbReference type="Gene3D" id="1.10.510.10">
    <property type="entry name" value="Transferase(Phosphotransferase) domain 1"/>
    <property type="match status" value="1"/>
</dbReference>
<dbReference type="SUPFAM" id="SSF47576">
    <property type="entry name" value="Calponin-homology domain, CH-domain"/>
    <property type="match status" value="1"/>
</dbReference>
<dbReference type="CDD" id="cd06627">
    <property type="entry name" value="STKc_Cdc7_like"/>
    <property type="match status" value="1"/>
</dbReference>
<keyword evidence="6" id="KW-0862">Zinc</keyword>
<dbReference type="InterPro" id="IPR011009">
    <property type="entry name" value="Kinase-like_dom_sf"/>
</dbReference>
<dbReference type="SMART" id="SM00109">
    <property type="entry name" value="C1"/>
    <property type="match status" value="1"/>
</dbReference>
<feature type="domain" description="Protein kinase" evidence="10">
    <location>
        <begin position="266"/>
        <end position="519"/>
    </location>
</feature>
<dbReference type="GO" id="GO:0005524">
    <property type="term" value="F:ATP binding"/>
    <property type="evidence" value="ECO:0007669"/>
    <property type="project" value="UniProtKB-UniRule"/>
</dbReference>
<evidence type="ECO:0000256" key="2">
    <source>
        <dbReference type="ARBA" id="ARBA00022679"/>
    </source>
</evidence>
<dbReference type="Pfam" id="PF00069">
    <property type="entry name" value="Pkinase"/>
    <property type="match status" value="1"/>
</dbReference>
<evidence type="ECO:0000259" key="10">
    <source>
        <dbReference type="PROSITE" id="PS50011"/>
    </source>
</evidence>
<sequence>MGIKETFLFDTVDLYENKNINKVILTLLHLEKIHNKNAERVEKRKGLTDEKELEYRRRDAEDSRRFRELQRALGRRITGDIFSKRQWEVNSSTAVESEEGESRSVEEGFIGDTIPARLQESIEYSIQSGTDIKRQMQEQEFNSSIETVLDCNRKLERYTENILGKDEGELEGNSKESRVQMNKTVRDLRGDTVIGADNVMGLRANIPESEDSRRQHSHSTVVEAFTATKVAACTRGSSIYDSLKKRLVVRNKSMQEMLGEVYEQNYQLGNCIGKGQYGAVFRALNFDSGKMVAIKKIPIAMKGMKGEEIMREVDILKSLSSPRIVKYYDFVRTDEYLFLVMEYVENGSLAATLKSFGVFPEKLVLAYVIKTIEGLIYLHSRNVVHCDLKAANILTTKQGNTKLADFGVSIKLGLYSEDGEDAGVMGSPFWMAPEIIKLEGATEASDIWSLGCTIIELLTGSPPYFDLVPLAALYRIVVDEHPPIPENISPELKDFLLKCFQKDPKARPTSMMLMEHPWITQVSQQKKQMQLLRRTFSMRMSRVLAESEINRKKKVIGIAPMLDLVLIKAKKETGRRSSSFNRQVKNATLRSRRSSGIESRKSSVKSVEIFQEETTNVDSVVVFEEEEQGMEKSGLDSIAEEAHGKSGVETEKTTTTILTPADLYDDGYVSSDVLVGEKVSEDQSAESTNMSKPIQGNSKRTMNLNGRKVILHKLRTLVSTGNTDQPCCVCNELLVGLYYSCKACKQAAHQLCKDKMQTCKSSEGRLVVVPPRRRSSKRYQISVRGKIKLAGGRQTHRRGVSCYSNSPSLSSRSSVAGSFLTRRPGVEKPTNYKGSGTSSLVDSAHAADATTLEFVTDGEINGAPFPVLTPAKADGSGRRIVGESKVDSTGLSKPILSTKSSFGSIESTSGRLENKLGKYLVRASKPSPESLENTLVAKRITTQYESDSSASTSGGVCISVKNNAANIRGNPSQSTLSATTTTATTTTTTTTANSNIVSAGGISSSSFVVLNRSNPLPLGAMAGDGVVPKNRTSSRTVSEMDVASRLLRENVLHSDYVFDSSVDYRLVLSEKEVFDLESEIYGFKKEKEANHTRVATPFKYIKSKLGFNEGTANRGVEPNKISGGSRVHRNTYTYGSGNGGSGATKDVNIESAKFSKRSSSFLSLKSGFLNTLVGIGPKKNK</sequence>
<feature type="binding site" evidence="8">
    <location>
        <position position="302"/>
    </location>
    <ligand>
        <name>ATP</name>
        <dbReference type="ChEBI" id="CHEBI:30616"/>
    </ligand>
</feature>
<dbReference type="InterPro" id="IPR008271">
    <property type="entry name" value="Ser/Thr_kinase_AS"/>
</dbReference>
<keyword evidence="1" id="KW-0723">Serine/threonine-protein kinase</keyword>
<keyword evidence="7 8" id="KW-0067">ATP-binding</keyword>
<evidence type="ECO:0000256" key="5">
    <source>
        <dbReference type="ARBA" id="ARBA00022777"/>
    </source>
</evidence>
<name>A0A1R1PIQ3_ZANCU</name>
<dbReference type="PRINTS" id="PR00109">
    <property type="entry name" value="TYRKINASE"/>
</dbReference>
<evidence type="ECO:0000256" key="6">
    <source>
        <dbReference type="ARBA" id="ARBA00022833"/>
    </source>
</evidence>
<keyword evidence="3" id="KW-0479">Metal-binding</keyword>
<dbReference type="GO" id="GO:0005737">
    <property type="term" value="C:cytoplasm"/>
    <property type="evidence" value="ECO:0007669"/>
    <property type="project" value="TreeGrafter"/>
</dbReference>
<accession>A0A1R1PIQ3</accession>
<dbReference type="GO" id="GO:0004709">
    <property type="term" value="F:MAP kinase kinase kinase activity"/>
    <property type="evidence" value="ECO:0007669"/>
    <property type="project" value="TreeGrafter"/>
</dbReference>
<dbReference type="PROSITE" id="PS00107">
    <property type="entry name" value="PROTEIN_KINASE_ATP"/>
    <property type="match status" value="1"/>
</dbReference>
<evidence type="ECO:0000313" key="13">
    <source>
        <dbReference type="Proteomes" id="UP000188320"/>
    </source>
</evidence>
<dbReference type="InterPro" id="IPR002219">
    <property type="entry name" value="PKC_DAG/PE"/>
</dbReference>
<dbReference type="Gene3D" id="1.10.418.10">
    <property type="entry name" value="Calponin-like domain"/>
    <property type="match status" value="1"/>
</dbReference>
<keyword evidence="4 8" id="KW-0547">Nucleotide-binding</keyword>
<dbReference type="PROSITE" id="PS00108">
    <property type="entry name" value="PROTEIN_KINASE_ST"/>
    <property type="match status" value="1"/>
</dbReference>
<protein>
    <submittedName>
        <fullName evidence="12">Cytokinesis protein sepH</fullName>
    </submittedName>
</protein>
<proteinExistence type="predicted"/>
<feature type="region of interest" description="Disordered" evidence="9">
    <location>
        <begin position="679"/>
        <end position="700"/>
    </location>
</feature>
<keyword evidence="2" id="KW-0808">Transferase</keyword>
<comment type="caution">
    <text evidence="12">The sequence shown here is derived from an EMBL/GenBank/DDBJ whole genome shotgun (WGS) entry which is preliminary data.</text>
</comment>
<reference evidence="13" key="1">
    <citation type="submission" date="2017-01" db="EMBL/GenBank/DDBJ databases">
        <authorList>
            <person name="Wang Y."/>
            <person name="White M."/>
            <person name="Kvist S."/>
            <person name="Moncalvo J.-M."/>
        </authorList>
    </citation>
    <scope>NUCLEOTIDE SEQUENCE [LARGE SCALE GENOMIC DNA]</scope>
    <source>
        <strain evidence="13">COL-18-3</strain>
    </source>
</reference>
<dbReference type="OrthoDB" id="8693905at2759"/>